<dbReference type="OrthoDB" id="9811615at2"/>
<dbReference type="STRING" id="1529.SAMN04487885_12028"/>
<organism evidence="5 6">
    <name type="scientific">Clostridium cadaveris</name>
    <dbReference type="NCBI Taxonomy" id="1529"/>
    <lineage>
        <taxon>Bacteria</taxon>
        <taxon>Bacillati</taxon>
        <taxon>Bacillota</taxon>
        <taxon>Clostridia</taxon>
        <taxon>Eubacteriales</taxon>
        <taxon>Clostridiaceae</taxon>
        <taxon>Clostridium</taxon>
    </lineage>
</organism>
<name>A0A1I2NHQ4_9CLOT</name>
<dbReference type="InterPro" id="IPR053570">
    <property type="entry name" value="sHSP/HSP20"/>
</dbReference>
<dbReference type="SUPFAM" id="SSF49764">
    <property type="entry name" value="HSP20-like chaperones"/>
    <property type="match status" value="1"/>
</dbReference>
<dbReference type="InterPro" id="IPR008978">
    <property type="entry name" value="HSP20-like_chaperone"/>
</dbReference>
<dbReference type="GeneID" id="90546544"/>
<dbReference type="eggNOG" id="COG0071">
    <property type="taxonomic scope" value="Bacteria"/>
</dbReference>
<dbReference type="Proteomes" id="UP000246114">
    <property type="component" value="Unassembled WGS sequence"/>
</dbReference>
<evidence type="ECO:0000313" key="5">
    <source>
        <dbReference type="EMBL" id="SFG00831.1"/>
    </source>
</evidence>
<feature type="domain" description="SHSP" evidence="3">
    <location>
        <begin position="33"/>
        <end position="146"/>
    </location>
</feature>
<dbReference type="EMBL" id="FOOE01000020">
    <property type="protein sequence ID" value="SFG00831.1"/>
    <property type="molecule type" value="Genomic_DNA"/>
</dbReference>
<keyword evidence="6" id="KW-1185">Reference proteome</keyword>
<protein>
    <submittedName>
        <fullName evidence="5">HSP20 family protein</fullName>
    </submittedName>
    <submittedName>
        <fullName evidence="4">Hsp20/alpha crystallin family protein</fullName>
    </submittedName>
</protein>
<accession>A0A1I2NHQ4</accession>
<dbReference type="RefSeq" id="WP_027639448.1">
    <property type="nucleotide sequence ID" value="NZ_BAAACD010000021.1"/>
</dbReference>
<dbReference type="EMBL" id="QAMZ01000055">
    <property type="protein sequence ID" value="PWL51637.1"/>
    <property type="molecule type" value="Genomic_DNA"/>
</dbReference>
<comment type="similarity">
    <text evidence="1 2">Belongs to the small heat shock protein (HSP20) family.</text>
</comment>
<gene>
    <name evidence="4" type="ORF">DBY38_14000</name>
    <name evidence="5" type="ORF">SAMN04487885_12028</name>
</gene>
<dbReference type="CDD" id="cd06471">
    <property type="entry name" value="ACD_LpsHSP_like"/>
    <property type="match status" value="1"/>
</dbReference>
<dbReference type="AlphaFoldDB" id="A0A1I2NHQ4"/>
<evidence type="ECO:0000259" key="3">
    <source>
        <dbReference type="PROSITE" id="PS01031"/>
    </source>
</evidence>
<dbReference type="PANTHER" id="PTHR11527">
    <property type="entry name" value="HEAT-SHOCK PROTEIN 20 FAMILY MEMBER"/>
    <property type="match status" value="1"/>
</dbReference>
<evidence type="ECO:0000256" key="2">
    <source>
        <dbReference type="RuleBase" id="RU003616"/>
    </source>
</evidence>
<evidence type="ECO:0000313" key="7">
    <source>
        <dbReference type="Proteomes" id="UP000246114"/>
    </source>
</evidence>
<dbReference type="PROSITE" id="PS01031">
    <property type="entry name" value="SHSP"/>
    <property type="match status" value="1"/>
</dbReference>
<dbReference type="Pfam" id="PF00011">
    <property type="entry name" value="HSP20"/>
    <property type="match status" value="1"/>
</dbReference>
<dbReference type="InterPro" id="IPR002068">
    <property type="entry name" value="A-crystallin/Hsp20_dom"/>
</dbReference>
<evidence type="ECO:0000313" key="6">
    <source>
        <dbReference type="Proteomes" id="UP000182135"/>
    </source>
</evidence>
<evidence type="ECO:0000313" key="4">
    <source>
        <dbReference type="EMBL" id="PWL51637.1"/>
    </source>
</evidence>
<dbReference type="Proteomes" id="UP000182135">
    <property type="component" value="Unassembled WGS sequence"/>
</dbReference>
<dbReference type="Gene3D" id="2.60.40.790">
    <property type="match status" value="1"/>
</dbReference>
<evidence type="ECO:0000256" key="1">
    <source>
        <dbReference type="PROSITE-ProRule" id="PRU00285"/>
    </source>
</evidence>
<dbReference type="InterPro" id="IPR031107">
    <property type="entry name" value="Small_HSP"/>
</dbReference>
<sequence>MFDLVPFRKNNGLRRRDSFEGMLDSFFNDDFFNGFPTFSKGFNVDLRETDSQYIIEADLPGVNKDSLNIYYENNYLTISAKREDVLEDNSSGFIRRERSYGEFSRAFYVDNIDENSIDASFNNGVLNITMNKLSKVNPNRRSIDIH</sequence>
<proteinExistence type="inferred from homology"/>
<reference evidence="5 6" key="1">
    <citation type="submission" date="2016-10" db="EMBL/GenBank/DDBJ databases">
        <authorList>
            <person name="de Groot N.N."/>
        </authorList>
    </citation>
    <scope>NUCLEOTIDE SEQUENCE [LARGE SCALE GENOMIC DNA]</scope>
    <source>
        <strain evidence="5 6">NLAE-zl-G419</strain>
    </source>
</reference>
<reference evidence="4 7" key="2">
    <citation type="submission" date="2018-03" db="EMBL/GenBank/DDBJ databases">
        <title>The uncultured portion of the human microbiome is neutrally assembled.</title>
        <authorList>
            <person name="Jeraldo P."/>
            <person name="Boardman L."/>
            <person name="White B.A."/>
            <person name="Nelson H."/>
            <person name="Goldenfeld N."/>
            <person name="Chia N."/>
        </authorList>
    </citation>
    <scope>NUCLEOTIDE SEQUENCE [LARGE SCALE GENOMIC DNA]</scope>
    <source>
        <strain evidence="4">CIM:MAG 903</strain>
    </source>
</reference>
<dbReference type="NCBIfam" id="NF042420">
    <property type="entry name" value="Hsp18_Clos"/>
    <property type="match status" value="1"/>
</dbReference>